<name>A0A8T1VLN6_9STRA</name>
<dbReference type="Proteomes" id="UP000693981">
    <property type="component" value="Unassembled WGS sequence"/>
</dbReference>
<proteinExistence type="predicted"/>
<evidence type="ECO:0000313" key="3">
    <source>
        <dbReference type="Proteomes" id="UP000693981"/>
    </source>
</evidence>
<comment type="caution">
    <text evidence="2">The sequence shown here is derived from an EMBL/GenBank/DDBJ whole genome shotgun (WGS) entry which is preliminary data.</text>
</comment>
<keyword evidence="3" id="KW-1185">Reference proteome</keyword>
<evidence type="ECO:0000256" key="1">
    <source>
        <dbReference type="SAM" id="MobiDB-lite"/>
    </source>
</evidence>
<accession>A0A8T1VLN6</accession>
<dbReference type="AlphaFoldDB" id="A0A8T1VLN6"/>
<evidence type="ECO:0000313" key="2">
    <source>
        <dbReference type="EMBL" id="KAG7381108.1"/>
    </source>
</evidence>
<gene>
    <name evidence="2" type="ORF">PHYBOEH_011162</name>
</gene>
<dbReference type="OrthoDB" id="89340at2759"/>
<feature type="region of interest" description="Disordered" evidence="1">
    <location>
        <begin position="225"/>
        <end position="248"/>
    </location>
</feature>
<organism evidence="2 3">
    <name type="scientific">Phytophthora boehmeriae</name>
    <dbReference type="NCBI Taxonomy" id="109152"/>
    <lineage>
        <taxon>Eukaryota</taxon>
        <taxon>Sar</taxon>
        <taxon>Stramenopiles</taxon>
        <taxon>Oomycota</taxon>
        <taxon>Peronosporomycetes</taxon>
        <taxon>Peronosporales</taxon>
        <taxon>Peronosporaceae</taxon>
        <taxon>Phytophthora</taxon>
    </lineage>
</organism>
<reference evidence="2" key="1">
    <citation type="submission" date="2021-02" db="EMBL/GenBank/DDBJ databases">
        <authorList>
            <person name="Palmer J.M."/>
        </authorList>
    </citation>
    <scope>NUCLEOTIDE SEQUENCE</scope>
    <source>
        <strain evidence="2">SCRP23</strain>
    </source>
</reference>
<sequence>MDLRTTLTFRYFGIKMYYYGTKSKAQTVGFPNYAPVRNKFSHLFNRWCVVSYQEIVPVNEEGEPTGDQLPCVQMFADRTKVLYVHKISELNPKVQEGLAEYVDFMEEAWWEMLHWVEINVNADQASLDMHQRCRSRTEKLIRKYSLILSKLGRIKGFKDSLIQEPCIWPLPARVCYWIWEDPRVDGIPGHGKSLSAQLAELDTRDPKRVFWATAPNEQRRIRNVHRCEGQTASQPSPGQELDRPQPRR</sequence>
<dbReference type="EMBL" id="JAGDFL010000816">
    <property type="protein sequence ID" value="KAG7381108.1"/>
    <property type="molecule type" value="Genomic_DNA"/>
</dbReference>
<protein>
    <submittedName>
        <fullName evidence="2">Uncharacterized protein</fullName>
    </submittedName>
</protein>